<organism evidence="5 6">
    <name type="scientific">Tautonia plasticadhaerens</name>
    <dbReference type="NCBI Taxonomy" id="2527974"/>
    <lineage>
        <taxon>Bacteria</taxon>
        <taxon>Pseudomonadati</taxon>
        <taxon>Planctomycetota</taxon>
        <taxon>Planctomycetia</taxon>
        <taxon>Isosphaerales</taxon>
        <taxon>Isosphaeraceae</taxon>
        <taxon>Tautonia</taxon>
    </lineage>
</organism>
<dbReference type="NCBIfam" id="TIGR02937">
    <property type="entry name" value="sigma70-ECF"/>
    <property type="match status" value="1"/>
</dbReference>
<keyword evidence="1" id="KW-0805">Transcription regulation</keyword>
<dbReference type="InterPro" id="IPR053812">
    <property type="entry name" value="HTH_Sigma70_ECF-like"/>
</dbReference>
<feature type="domain" description="RNA polymerase sigma-70 ECF-like HTH" evidence="4">
    <location>
        <begin position="4"/>
        <end position="110"/>
    </location>
</feature>
<evidence type="ECO:0000313" key="6">
    <source>
        <dbReference type="Proteomes" id="UP000317835"/>
    </source>
</evidence>
<evidence type="ECO:0000256" key="3">
    <source>
        <dbReference type="ARBA" id="ARBA00023163"/>
    </source>
</evidence>
<evidence type="ECO:0000259" key="4">
    <source>
        <dbReference type="Pfam" id="PF07638"/>
    </source>
</evidence>
<evidence type="ECO:0000313" key="5">
    <source>
        <dbReference type="EMBL" id="QDV39373.1"/>
    </source>
</evidence>
<keyword evidence="6" id="KW-1185">Reference proteome</keyword>
<sequence>MICYLFAAASRTMRQVLVDHARRRRARKRDGDRIRVPLDRALAGFEERGLDVIALHEALERLTQEHPRQAQVVDLRYFGGLSVPEVAATLGVSDTTVEADWQFARAWLRGRLGGSGQ</sequence>
<dbReference type="SUPFAM" id="SSF88659">
    <property type="entry name" value="Sigma3 and sigma4 domains of RNA polymerase sigma factors"/>
    <property type="match status" value="1"/>
</dbReference>
<dbReference type="PANTHER" id="PTHR43133:SF39">
    <property type="entry name" value="SIMILAR TO RNA POLYMERASE SIGMA-E FACTOR"/>
    <property type="match status" value="1"/>
</dbReference>
<dbReference type="Pfam" id="PF07638">
    <property type="entry name" value="Sigma70_ECF"/>
    <property type="match status" value="1"/>
</dbReference>
<dbReference type="GO" id="GO:0016987">
    <property type="term" value="F:sigma factor activity"/>
    <property type="evidence" value="ECO:0007669"/>
    <property type="project" value="UniProtKB-KW"/>
</dbReference>
<dbReference type="PANTHER" id="PTHR43133">
    <property type="entry name" value="RNA POLYMERASE ECF-TYPE SIGMA FACTO"/>
    <property type="match status" value="1"/>
</dbReference>
<keyword evidence="3" id="KW-0804">Transcription</keyword>
<dbReference type="Gene3D" id="1.10.10.10">
    <property type="entry name" value="Winged helix-like DNA-binding domain superfamily/Winged helix DNA-binding domain"/>
    <property type="match status" value="1"/>
</dbReference>
<dbReference type="NCBIfam" id="TIGR02999">
    <property type="entry name" value="Sig-70_X6"/>
    <property type="match status" value="1"/>
</dbReference>
<evidence type="ECO:0000256" key="2">
    <source>
        <dbReference type="ARBA" id="ARBA00023082"/>
    </source>
</evidence>
<protein>
    <submittedName>
        <fullName evidence="5">RNA polymerase sigma factor SigL</fullName>
    </submittedName>
</protein>
<name>A0A518HEV3_9BACT</name>
<gene>
    <name evidence="5" type="ORF">ElP_73390</name>
</gene>
<dbReference type="AlphaFoldDB" id="A0A518HEV3"/>
<keyword evidence="5" id="KW-0614">Plasmid</keyword>
<dbReference type="InterPro" id="IPR011517">
    <property type="entry name" value="RNA_pol_sigma70_ECF-like"/>
</dbReference>
<dbReference type="KEGG" id="tpla:ElP_73390"/>
<dbReference type="InterPro" id="IPR014284">
    <property type="entry name" value="RNA_pol_sigma-70_dom"/>
</dbReference>
<dbReference type="Proteomes" id="UP000317835">
    <property type="component" value="Plasmid pElP_2"/>
</dbReference>
<dbReference type="InterPro" id="IPR036388">
    <property type="entry name" value="WH-like_DNA-bd_sf"/>
</dbReference>
<keyword evidence="2" id="KW-0731">Sigma factor</keyword>
<proteinExistence type="predicted"/>
<dbReference type="EMBL" id="CP036428">
    <property type="protein sequence ID" value="QDV39373.1"/>
    <property type="molecule type" value="Genomic_DNA"/>
</dbReference>
<dbReference type="InterPro" id="IPR013324">
    <property type="entry name" value="RNA_pol_sigma_r3/r4-like"/>
</dbReference>
<dbReference type="RefSeq" id="WP_231749925.1">
    <property type="nucleotide sequence ID" value="NZ_CP036428.1"/>
</dbReference>
<dbReference type="GO" id="GO:0006352">
    <property type="term" value="P:DNA-templated transcription initiation"/>
    <property type="evidence" value="ECO:0007669"/>
    <property type="project" value="InterPro"/>
</dbReference>
<accession>A0A518HEV3</accession>
<evidence type="ECO:0000256" key="1">
    <source>
        <dbReference type="ARBA" id="ARBA00023015"/>
    </source>
</evidence>
<reference evidence="5 6" key="1">
    <citation type="submission" date="2019-02" db="EMBL/GenBank/DDBJ databases">
        <title>Deep-cultivation of Planctomycetes and their phenomic and genomic characterization uncovers novel biology.</title>
        <authorList>
            <person name="Wiegand S."/>
            <person name="Jogler M."/>
            <person name="Boedeker C."/>
            <person name="Pinto D."/>
            <person name="Vollmers J."/>
            <person name="Rivas-Marin E."/>
            <person name="Kohn T."/>
            <person name="Peeters S.H."/>
            <person name="Heuer A."/>
            <person name="Rast P."/>
            <person name="Oberbeckmann S."/>
            <person name="Bunk B."/>
            <person name="Jeske O."/>
            <person name="Meyerdierks A."/>
            <person name="Storesund J.E."/>
            <person name="Kallscheuer N."/>
            <person name="Luecker S."/>
            <person name="Lage O.M."/>
            <person name="Pohl T."/>
            <person name="Merkel B.J."/>
            <person name="Hornburger P."/>
            <person name="Mueller R.-W."/>
            <person name="Bruemmer F."/>
            <person name="Labrenz M."/>
            <person name="Spormann A.M."/>
            <person name="Op den Camp H."/>
            <person name="Overmann J."/>
            <person name="Amann R."/>
            <person name="Jetten M.S.M."/>
            <person name="Mascher T."/>
            <person name="Medema M.H."/>
            <person name="Devos D.P."/>
            <person name="Kaster A.-K."/>
            <person name="Ovreas L."/>
            <person name="Rohde M."/>
            <person name="Galperin M.Y."/>
            <person name="Jogler C."/>
        </authorList>
    </citation>
    <scope>NUCLEOTIDE SEQUENCE [LARGE SCALE GENOMIC DNA]</scope>
    <source>
        <strain evidence="5 6">ElP</strain>
        <plasmid evidence="6">pelp_2</plasmid>
    </source>
</reference>
<geneLocation type="plasmid" evidence="6">
    <name>pelp_2</name>
</geneLocation>
<dbReference type="InterPro" id="IPR039425">
    <property type="entry name" value="RNA_pol_sigma-70-like"/>
</dbReference>